<dbReference type="AlphaFoldDB" id="A0A1C2DFE0"/>
<evidence type="ECO:0000313" key="2">
    <source>
        <dbReference type="EMBL" id="OCX13468.1"/>
    </source>
</evidence>
<name>A0A1C2DFE0_9HYPH</name>
<dbReference type="RefSeq" id="WP_024922858.1">
    <property type="nucleotide sequence ID" value="NZ_MDEO01000036.1"/>
</dbReference>
<protein>
    <recommendedName>
        <fullName evidence="4">DUF2934 domain-containing protein</fullName>
    </recommendedName>
</protein>
<dbReference type="OrthoDB" id="9811127at2"/>
<evidence type="ECO:0000313" key="3">
    <source>
        <dbReference type="Proteomes" id="UP000094412"/>
    </source>
</evidence>
<accession>A0A1C2DFE0</accession>
<feature type="region of interest" description="Disordered" evidence="1">
    <location>
        <begin position="1"/>
        <end position="117"/>
    </location>
</feature>
<evidence type="ECO:0000256" key="1">
    <source>
        <dbReference type="SAM" id="MobiDB-lite"/>
    </source>
</evidence>
<dbReference type="EMBL" id="MDEO01000036">
    <property type="protein sequence ID" value="OCX13468.1"/>
    <property type="molecule type" value="Genomic_DNA"/>
</dbReference>
<feature type="compositionally biased region" description="Basic and acidic residues" evidence="1">
    <location>
        <begin position="1"/>
        <end position="31"/>
    </location>
</feature>
<sequence length="117" mass="12020">MADERQERIRQRAHAIWEREGRPHGADERHWHQAAGEIEAEDKKPGKRAASAKPAKAAAAKPAKAPAKATAAKAAKAPAALAKAAPAKVAKAPAAAVKAAKPAPKKAAKPKVPAKAG</sequence>
<comment type="caution">
    <text evidence="2">The sequence shown here is derived from an EMBL/GenBank/DDBJ whole genome shotgun (WGS) entry which is preliminary data.</text>
</comment>
<dbReference type="STRING" id="1566387.QV13_28710"/>
<organism evidence="2 3">
    <name type="scientific">Mesorhizobium hungaricum</name>
    <dbReference type="NCBI Taxonomy" id="1566387"/>
    <lineage>
        <taxon>Bacteria</taxon>
        <taxon>Pseudomonadati</taxon>
        <taxon>Pseudomonadota</taxon>
        <taxon>Alphaproteobacteria</taxon>
        <taxon>Hyphomicrobiales</taxon>
        <taxon>Phyllobacteriaceae</taxon>
        <taxon>Mesorhizobium</taxon>
    </lineage>
</organism>
<keyword evidence="3" id="KW-1185">Reference proteome</keyword>
<dbReference type="Pfam" id="PF11154">
    <property type="entry name" value="DUF2934"/>
    <property type="match status" value="1"/>
</dbReference>
<feature type="compositionally biased region" description="Low complexity" evidence="1">
    <location>
        <begin position="48"/>
        <end position="102"/>
    </location>
</feature>
<evidence type="ECO:0008006" key="4">
    <source>
        <dbReference type="Google" id="ProtNLM"/>
    </source>
</evidence>
<dbReference type="InterPro" id="IPR021327">
    <property type="entry name" value="DUF2934"/>
</dbReference>
<reference evidence="2 3" key="1">
    <citation type="submission" date="2016-08" db="EMBL/GenBank/DDBJ databases">
        <title>Whole genome sequence of Mesorhizobium sp. strain UASWS1009 isolated from industrial sewage.</title>
        <authorList>
            <person name="Crovadore J."/>
            <person name="Calmin G."/>
            <person name="Chablais R."/>
            <person name="Cochard B."/>
            <person name="Lefort F."/>
        </authorList>
    </citation>
    <scope>NUCLEOTIDE SEQUENCE [LARGE SCALE GENOMIC DNA]</scope>
    <source>
        <strain evidence="2 3">UASWS1009</strain>
    </source>
</reference>
<proteinExistence type="predicted"/>
<gene>
    <name evidence="2" type="ORF">QV13_28710</name>
</gene>
<dbReference type="Proteomes" id="UP000094412">
    <property type="component" value="Unassembled WGS sequence"/>
</dbReference>